<sequence length="60" mass="6990">MKLSQKMHIIICVNSELSPEILHLIRQNVIAKLYENNYNVTYIIKDLSGKDRVVIATKYN</sequence>
<organism evidence="1 2">
    <name type="scientific">Candidatus Epulonipiscium fishelsonii</name>
    <dbReference type="NCBI Taxonomy" id="77094"/>
    <lineage>
        <taxon>Bacteria</taxon>
        <taxon>Bacillati</taxon>
        <taxon>Bacillota</taxon>
        <taxon>Clostridia</taxon>
        <taxon>Lachnospirales</taxon>
        <taxon>Lachnospiraceae</taxon>
        <taxon>Candidatus Epulonipiscium</taxon>
    </lineage>
</organism>
<accession>A0ACC8X7N4</accession>
<keyword evidence="2" id="KW-1185">Reference proteome</keyword>
<evidence type="ECO:0000313" key="1">
    <source>
        <dbReference type="EMBL" id="ONI37836.1"/>
    </source>
</evidence>
<evidence type="ECO:0000313" key="2">
    <source>
        <dbReference type="Proteomes" id="UP000188605"/>
    </source>
</evidence>
<name>A0ACC8X7N4_9FIRM</name>
<dbReference type="EMBL" id="LJDB01000104">
    <property type="protein sequence ID" value="ONI37836.1"/>
    <property type="molecule type" value="Genomic_DNA"/>
</dbReference>
<comment type="caution">
    <text evidence="1">The sequence shown here is derived from an EMBL/GenBank/DDBJ whole genome shotgun (WGS) entry which is preliminary data.</text>
</comment>
<dbReference type="Proteomes" id="UP000188605">
    <property type="component" value="Unassembled WGS sequence"/>
</dbReference>
<gene>
    <name evidence="1" type="ORF">AN396_12290</name>
</gene>
<protein>
    <submittedName>
        <fullName evidence="1">Uncharacterized protein</fullName>
    </submittedName>
</protein>
<proteinExistence type="predicted"/>
<reference evidence="1" key="1">
    <citation type="submission" date="2016-08" db="EMBL/GenBank/DDBJ databases">
        <authorList>
            <person name="Ngugi D.K."/>
            <person name="Miyake S."/>
            <person name="Stingl U."/>
        </authorList>
    </citation>
    <scope>NUCLEOTIDE SEQUENCE</scope>
    <source>
        <strain evidence="1">SCG-B11WGA-EpuloA1</strain>
    </source>
</reference>